<protein>
    <recommendedName>
        <fullName evidence="4">Glycoside hydrolase family 71 protein</fullName>
    </recommendedName>
</protein>
<accession>A0AAV5QGG9</accession>
<dbReference type="PANTHER" id="PTHR43173">
    <property type="entry name" value="ABC1 FAMILY PROTEIN"/>
    <property type="match status" value="1"/>
</dbReference>
<evidence type="ECO:0000313" key="3">
    <source>
        <dbReference type="Proteomes" id="UP001360560"/>
    </source>
</evidence>
<gene>
    <name evidence="2" type="ORF">DASC09_008800</name>
</gene>
<evidence type="ECO:0008006" key="4">
    <source>
        <dbReference type="Google" id="ProtNLM"/>
    </source>
</evidence>
<dbReference type="InterPro" id="IPR005197">
    <property type="entry name" value="Glyco_hydro_71"/>
</dbReference>
<dbReference type="GeneID" id="90071534"/>
<dbReference type="EMBL" id="BTFZ01000002">
    <property type="protein sequence ID" value="GMM33555.1"/>
    <property type="molecule type" value="Genomic_DNA"/>
</dbReference>
<dbReference type="AlphaFoldDB" id="A0AAV5QGG9"/>
<feature type="chain" id="PRO_5043955287" description="Glycoside hydrolase family 71 protein" evidence="1">
    <location>
        <begin position="22"/>
        <end position="433"/>
    </location>
</feature>
<dbReference type="Gene3D" id="3.20.20.80">
    <property type="entry name" value="Glycosidases"/>
    <property type="match status" value="1"/>
</dbReference>
<dbReference type="Pfam" id="PF03659">
    <property type="entry name" value="Glyco_hydro_71"/>
    <property type="match status" value="1"/>
</dbReference>
<sequence>MNDFAKYLVAFIAIIIQNVAASNISSSGEKSVFAHFIVGNAASMTLEDWKSDIALAQTAHIDGFALNIASNDGTNDAILNIAYEAAETLNFKMFLSFDYASTGAWSSSAVISTINKYKTYSAQFHYSGKPLVSTFIGSSNKGDWANIKEQTGCFFMPDWTDLGTPEVVAAETVIDGAFSWDAWPNGPNNKTTISDTEYKSSLESKPYMMPVSPWFYTNLPQWDKNWLWRGDDLWYERWLQVLDINPALVEIISWNDFGESHYIGPIYEMGIPSGASWYVDGMKHDGWRALLPFFIDAYKSGELNAKPTEDVLSFWYKITPNTAGGTGGTTGNTASQGQTIYPVSEVSEDLIFVSVIAKNTATLSIQIGGTSSITSFPISAGPNFYSIPMGKSSGSPIFTLSRNNKTVKNVTGPTILQTATNGLVNFNAYSGSA</sequence>
<evidence type="ECO:0000313" key="2">
    <source>
        <dbReference type="EMBL" id="GMM33555.1"/>
    </source>
</evidence>
<comment type="caution">
    <text evidence="2">The sequence shown here is derived from an EMBL/GenBank/DDBJ whole genome shotgun (WGS) entry which is preliminary data.</text>
</comment>
<dbReference type="GO" id="GO:0051118">
    <property type="term" value="F:glucan endo-1,3-alpha-glucosidase activity"/>
    <property type="evidence" value="ECO:0007669"/>
    <property type="project" value="InterPro"/>
</dbReference>
<dbReference type="RefSeq" id="XP_064850555.1">
    <property type="nucleotide sequence ID" value="XM_064994483.1"/>
</dbReference>
<name>A0AAV5QGG9_9ASCO</name>
<proteinExistence type="predicted"/>
<dbReference type="Proteomes" id="UP001360560">
    <property type="component" value="Unassembled WGS sequence"/>
</dbReference>
<feature type="signal peptide" evidence="1">
    <location>
        <begin position="1"/>
        <end position="21"/>
    </location>
</feature>
<dbReference type="InterPro" id="IPR051130">
    <property type="entry name" value="Mito_struct-func_regulator"/>
</dbReference>
<keyword evidence="1" id="KW-0732">Signal</keyword>
<keyword evidence="3" id="KW-1185">Reference proteome</keyword>
<reference evidence="2 3" key="1">
    <citation type="journal article" date="2023" name="Elife">
        <title>Identification of key yeast species and microbe-microbe interactions impacting larval growth of Drosophila in the wild.</title>
        <authorList>
            <person name="Mure A."/>
            <person name="Sugiura Y."/>
            <person name="Maeda R."/>
            <person name="Honda K."/>
            <person name="Sakurai N."/>
            <person name="Takahashi Y."/>
            <person name="Watada M."/>
            <person name="Katoh T."/>
            <person name="Gotoh A."/>
            <person name="Gotoh Y."/>
            <person name="Taniguchi I."/>
            <person name="Nakamura K."/>
            <person name="Hayashi T."/>
            <person name="Katayama T."/>
            <person name="Uemura T."/>
            <person name="Hattori Y."/>
        </authorList>
    </citation>
    <scope>NUCLEOTIDE SEQUENCE [LARGE SCALE GENOMIC DNA]</scope>
    <source>
        <strain evidence="2 3">SC-9</strain>
    </source>
</reference>
<organism evidence="2 3">
    <name type="scientific">Saccharomycopsis crataegensis</name>
    <dbReference type="NCBI Taxonomy" id="43959"/>
    <lineage>
        <taxon>Eukaryota</taxon>
        <taxon>Fungi</taxon>
        <taxon>Dikarya</taxon>
        <taxon>Ascomycota</taxon>
        <taxon>Saccharomycotina</taxon>
        <taxon>Saccharomycetes</taxon>
        <taxon>Saccharomycopsidaceae</taxon>
        <taxon>Saccharomycopsis</taxon>
    </lineage>
</organism>
<evidence type="ECO:0000256" key="1">
    <source>
        <dbReference type="SAM" id="SignalP"/>
    </source>
</evidence>
<dbReference type="PANTHER" id="PTHR43173:SF33">
    <property type="entry name" value="ASCUS WALL ENDO-1,3-ALPHA-GLUCANASE-RELATED"/>
    <property type="match status" value="1"/>
</dbReference>
<dbReference type="CDD" id="cd11577">
    <property type="entry name" value="GH71"/>
    <property type="match status" value="1"/>
</dbReference>